<reference evidence="2" key="1">
    <citation type="submission" date="2016-09" db="EMBL/GenBank/DDBJ databases">
        <title>Draft genome of thermotolerant cyanobacterium Desertifilum sp. strain IPPAS B-1220.</title>
        <authorList>
            <person name="Sinetova M.A."/>
            <person name="Bolakhan K."/>
            <person name="Zayadan B.K."/>
            <person name="Mironov K.S."/>
            <person name="Ustinova V."/>
            <person name="Kupriyanova E.V."/>
            <person name="Sidorov R.A."/>
            <person name="Skrypnik A.N."/>
            <person name="Gogoleva N.E."/>
            <person name="Gogolev Y.V."/>
            <person name="Los D.A."/>
        </authorList>
    </citation>
    <scope>NUCLEOTIDE SEQUENCE [LARGE SCALE GENOMIC DNA]</scope>
    <source>
        <strain evidence="2">IPPAS B-1220</strain>
    </source>
</reference>
<dbReference type="EMBL" id="MJGC01000066">
    <property type="protein sequence ID" value="OEJ74462.1"/>
    <property type="molecule type" value="Genomic_DNA"/>
</dbReference>
<sequence>MNRQPGTGTTIFLYIFGISLLVTAVIVVLRGTGVVGWIPGYVIWALVLFSIGAGVLAALKNLNRRW</sequence>
<organism evidence="2">
    <name type="scientific">Desertifilum tharense IPPAS B-1220</name>
    <dbReference type="NCBI Taxonomy" id="1781255"/>
    <lineage>
        <taxon>Bacteria</taxon>
        <taxon>Bacillati</taxon>
        <taxon>Cyanobacteriota</taxon>
        <taxon>Cyanophyceae</taxon>
        <taxon>Desertifilales</taxon>
        <taxon>Desertifilaceae</taxon>
        <taxon>Desertifilum</taxon>
    </lineage>
</organism>
<dbReference type="STRING" id="1781255.BH720_14670"/>
<name>A0A1E5QIG7_9CYAN</name>
<protein>
    <recommendedName>
        <fullName evidence="3">DUF4175 domain-containing protein</fullName>
    </recommendedName>
</protein>
<dbReference type="AlphaFoldDB" id="A0A1E5QIG7"/>
<proteinExistence type="predicted"/>
<evidence type="ECO:0000256" key="1">
    <source>
        <dbReference type="SAM" id="Phobius"/>
    </source>
</evidence>
<keyword evidence="1" id="KW-0812">Transmembrane</keyword>
<evidence type="ECO:0008006" key="3">
    <source>
        <dbReference type="Google" id="ProtNLM"/>
    </source>
</evidence>
<comment type="caution">
    <text evidence="2">The sequence shown here is derived from an EMBL/GenBank/DDBJ whole genome shotgun (WGS) entry which is preliminary data.</text>
</comment>
<evidence type="ECO:0000313" key="2">
    <source>
        <dbReference type="EMBL" id="OEJ74462.1"/>
    </source>
</evidence>
<feature type="transmembrane region" description="Helical" evidence="1">
    <location>
        <begin position="12"/>
        <end position="29"/>
    </location>
</feature>
<keyword evidence="1" id="KW-1133">Transmembrane helix</keyword>
<accession>A0A1E5QIG7</accession>
<dbReference type="OrthoDB" id="468406at2"/>
<feature type="transmembrane region" description="Helical" evidence="1">
    <location>
        <begin position="41"/>
        <end position="59"/>
    </location>
</feature>
<gene>
    <name evidence="2" type="ORF">BH720_14670</name>
</gene>
<keyword evidence="1" id="KW-0472">Membrane</keyword>
<dbReference type="RefSeq" id="WP_069967960.1">
    <property type="nucleotide sequence ID" value="NZ_CM124774.1"/>
</dbReference>